<evidence type="ECO:0000259" key="5">
    <source>
        <dbReference type="PROSITE" id="PS50932"/>
    </source>
</evidence>
<evidence type="ECO:0000256" key="1">
    <source>
        <dbReference type="ARBA" id="ARBA00022491"/>
    </source>
</evidence>
<sequence length="359" mass="38447">MKAGQVDESGGEMGKSRVTLADVAADAKVSRATVSLVLRDSPLVAESTRARVRASMDRLGYVYHRGAASLRSRRSHTVGLLVTDVSNPFFAELTVGVEAALADAGIVVLLGHNYESTAKQADLTRVMQEYGADGLLITPARNTTAADLRPLVTARVPHLLVVRYVDGHPAPYVGADNVVGARAATEHLLEHGARRVAFLGGPEGSSARYDRERGVREALAARRRTLPAGRSVPSPATRQGGYDAALAVLSRKNRPDAIVCYSDVVTFGVLLACEELGLRVGEDVRVTGFDDIAESALQHPALTTVAIRPRELGERAARLLIRRIERPDGPVESDVSVPRLVVRASCGCRPEKHCAKESQ</sequence>
<dbReference type="PANTHER" id="PTHR30146">
    <property type="entry name" value="LACI-RELATED TRANSCRIPTIONAL REPRESSOR"/>
    <property type="match status" value="1"/>
</dbReference>
<dbReference type="EMBL" id="BAAAHG010000003">
    <property type="protein sequence ID" value="GAA0904012.1"/>
    <property type="molecule type" value="Genomic_DNA"/>
</dbReference>
<comment type="caution">
    <text evidence="6">The sequence shown here is derived from an EMBL/GenBank/DDBJ whole genome shotgun (WGS) entry which is preliminary data.</text>
</comment>
<dbReference type="Pfam" id="PF13377">
    <property type="entry name" value="Peripla_BP_3"/>
    <property type="match status" value="1"/>
</dbReference>
<evidence type="ECO:0000256" key="3">
    <source>
        <dbReference type="ARBA" id="ARBA00023125"/>
    </source>
</evidence>
<dbReference type="InterPro" id="IPR010982">
    <property type="entry name" value="Lambda_DNA-bd_dom_sf"/>
</dbReference>
<dbReference type="Proteomes" id="UP001501005">
    <property type="component" value="Unassembled WGS sequence"/>
</dbReference>
<gene>
    <name evidence="6" type="ORF">GCM10009549_07170</name>
</gene>
<name>A0ABP3YTV2_9ACTN</name>
<protein>
    <submittedName>
        <fullName evidence="6">LacI family DNA-binding transcriptional regulator</fullName>
    </submittedName>
</protein>
<dbReference type="SUPFAM" id="SSF53822">
    <property type="entry name" value="Periplasmic binding protein-like I"/>
    <property type="match status" value="1"/>
</dbReference>
<dbReference type="InterPro" id="IPR046335">
    <property type="entry name" value="LacI/GalR-like_sensor"/>
</dbReference>
<reference evidence="7" key="1">
    <citation type="journal article" date="2019" name="Int. J. Syst. Evol. Microbiol.">
        <title>The Global Catalogue of Microorganisms (GCM) 10K type strain sequencing project: providing services to taxonomists for standard genome sequencing and annotation.</title>
        <authorList>
            <consortium name="The Broad Institute Genomics Platform"/>
            <consortium name="The Broad Institute Genome Sequencing Center for Infectious Disease"/>
            <person name="Wu L."/>
            <person name="Ma J."/>
        </authorList>
    </citation>
    <scope>NUCLEOTIDE SEQUENCE [LARGE SCALE GENOMIC DNA]</scope>
    <source>
        <strain evidence="7">JCM 10673</strain>
    </source>
</reference>
<dbReference type="CDD" id="cd06289">
    <property type="entry name" value="PBP1_MalI-like"/>
    <property type="match status" value="1"/>
</dbReference>
<dbReference type="InterPro" id="IPR000843">
    <property type="entry name" value="HTH_LacI"/>
</dbReference>
<dbReference type="SUPFAM" id="SSF47413">
    <property type="entry name" value="lambda repressor-like DNA-binding domains"/>
    <property type="match status" value="1"/>
</dbReference>
<dbReference type="InterPro" id="IPR028082">
    <property type="entry name" value="Peripla_BP_I"/>
</dbReference>
<keyword evidence="7" id="KW-1185">Reference proteome</keyword>
<dbReference type="Pfam" id="PF00356">
    <property type="entry name" value="LacI"/>
    <property type="match status" value="1"/>
</dbReference>
<proteinExistence type="predicted"/>
<dbReference type="PROSITE" id="PS00356">
    <property type="entry name" value="HTH_LACI_1"/>
    <property type="match status" value="1"/>
</dbReference>
<keyword evidence="4" id="KW-0804">Transcription</keyword>
<organism evidence="6 7">
    <name type="scientific">Streptomyces thermoalcalitolerans</name>
    <dbReference type="NCBI Taxonomy" id="65605"/>
    <lineage>
        <taxon>Bacteria</taxon>
        <taxon>Bacillati</taxon>
        <taxon>Actinomycetota</taxon>
        <taxon>Actinomycetes</taxon>
        <taxon>Kitasatosporales</taxon>
        <taxon>Streptomycetaceae</taxon>
        <taxon>Streptomyces</taxon>
    </lineage>
</organism>
<keyword evidence="3 6" id="KW-0238">DNA-binding</keyword>
<dbReference type="GO" id="GO:0003677">
    <property type="term" value="F:DNA binding"/>
    <property type="evidence" value="ECO:0007669"/>
    <property type="project" value="UniProtKB-KW"/>
</dbReference>
<evidence type="ECO:0000256" key="2">
    <source>
        <dbReference type="ARBA" id="ARBA00023015"/>
    </source>
</evidence>
<dbReference type="Gene3D" id="3.40.50.2300">
    <property type="match status" value="2"/>
</dbReference>
<dbReference type="PANTHER" id="PTHR30146:SF148">
    <property type="entry name" value="HTH-TYPE TRANSCRIPTIONAL REPRESSOR PURR-RELATED"/>
    <property type="match status" value="1"/>
</dbReference>
<evidence type="ECO:0000313" key="6">
    <source>
        <dbReference type="EMBL" id="GAA0904012.1"/>
    </source>
</evidence>
<keyword evidence="1" id="KW-0678">Repressor</keyword>
<dbReference type="PROSITE" id="PS50932">
    <property type="entry name" value="HTH_LACI_2"/>
    <property type="match status" value="1"/>
</dbReference>
<accession>A0ABP3YTV2</accession>
<evidence type="ECO:0000313" key="7">
    <source>
        <dbReference type="Proteomes" id="UP001501005"/>
    </source>
</evidence>
<feature type="domain" description="HTH lacI-type" evidence="5">
    <location>
        <begin position="18"/>
        <end position="72"/>
    </location>
</feature>
<dbReference type="Gene3D" id="1.10.260.40">
    <property type="entry name" value="lambda repressor-like DNA-binding domains"/>
    <property type="match status" value="1"/>
</dbReference>
<dbReference type="SMART" id="SM00354">
    <property type="entry name" value="HTH_LACI"/>
    <property type="match status" value="1"/>
</dbReference>
<dbReference type="CDD" id="cd01392">
    <property type="entry name" value="HTH_LacI"/>
    <property type="match status" value="1"/>
</dbReference>
<keyword evidence="2" id="KW-0805">Transcription regulation</keyword>
<evidence type="ECO:0000256" key="4">
    <source>
        <dbReference type="ARBA" id="ARBA00023163"/>
    </source>
</evidence>